<organism evidence="1">
    <name type="scientific">Rosellinia necatrix</name>
    <name type="common">White root-rot fungus</name>
    <dbReference type="NCBI Taxonomy" id="77044"/>
    <lineage>
        <taxon>Eukaryota</taxon>
        <taxon>Fungi</taxon>
        <taxon>Dikarya</taxon>
        <taxon>Ascomycota</taxon>
        <taxon>Pezizomycotina</taxon>
        <taxon>Sordariomycetes</taxon>
        <taxon>Xylariomycetidae</taxon>
        <taxon>Xylariales</taxon>
        <taxon>Xylariaceae</taxon>
        <taxon>Rosellinia</taxon>
    </lineage>
</organism>
<name>A0A1S7UM98_ROSNE</name>
<gene>
    <name evidence="1" type="ORF">SAMD00023353_10600010</name>
</gene>
<protein>
    <submittedName>
        <fullName evidence="1">Uncharacterized protein</fullName>
    </submittedName>
</protein>
<evidence type="ECO:0000313" key="1">
    <source>
        <dbReference type="EMBL" id="GAP84464.2"/>
    </source>
</evidence>
<reference evidence="1" key="1">
    <citation type="submission" date="2016-03" db="EMBL/GenBank/DDBJ databases">
        <title>Draft genome sequence of Rosellinia necatrix.</title>
        <authorList>
            <person name="Kanematsu S."/>
        </authorList>
    </citation>
    <scope>NUCLEOTIDE SEQUENCE [LARGE SCALE GENOMIC DNA]</scope>
    <source>
        <strain evidence="1">W97</strain>
    </source>
</reference>
<sequence length="285" mass="31165">MTDENKIEAFCIFQSFFMGNYYAVFDRLVDTSTLEHSPRINTGCWIATAFEKAIQTGPSPVTLAIIHGKHGHHNGLVSPGTSPALLSVEVIEGSGAVEGSINEDNPDEDVEFGIEADREGNPDTSLICARYKGRRVAAVTPAETDYRFCKNYVPPQSDEKPMPNQRTKLDHGMSVRLSDIMTPSANLTLLRDINTAILFQALDRPKLRYIGAALYSTFCTCRIAPDSIQTAKDVASLMVNGNGTGYKSPIVLIAGLTTSSKLDRCIASTYTTRKMYVITKEEKGA</sequence>
<accession>A0A1S7UM98</accession>
<dbReference type="AlphaFoldDB" id="A0A1S7UM98"/>
<dbReference type="Proteomes" id="UP000054516">
    <property type="component" value="Unassembled WGS sequence"/>
</dbReference>
<evidence type="ECO:0000313" key="2">
    <source>
        <dbReference type="Proteomes" id="UP000054516"/>
    </source>
</evidence>
<keyword evidence="2" id="KW-1185">Reference proteome</keyword>
<dbReference type="OrthoDB" id="5232280at2759"/>
<dbReference type="EMBL" id="DF977551">
    <property type="protein sequence ID" value="GAP84464.2"/>
    <property type="molecule type" value="Genomic_DNA"/>
</dbReference>
<proteinExistence type="predicted"/>